<comment type="caution">
    <text evidence="2">The sequence shown here is derived from an EMBL/GenBank/DDBJ whole genome shotgun (WGS) entry which is preliminary data.</text>
</comment>
<keyword evidence="3" id="KW-1185">Reference proteome</keyword>
<protein>
    <recommendedName>
        <fullName evidence="4">E2F-associated phosphoprotein</fullName>
    </recommendedName>
</protein>
<dbReference type="Pfam" id="PF10238">
    <property type="entry name" value="Eapp_C"/>
    <property type="match status" value="1"/>
</dbReference>
<dbReference type="PANTHER" id="PTHR15967:SF0">
    <property type="entry name" value="E2F-ASSOCIATED PHOSPHOPROTEIN"/>
    <property type="match status" value="1"/>
</dbReference>
<dbReference type="PANTHER" id="PTHR15967">
    <property type="entry name" value="E2F-ASSOCIATED PHOSPHOPROTEIN"/>
    <property type="match status" value="1"/>
</dbReference>
<feature type="compositionally biased region" description="Basic and acidic residues" evidence="1">
    <location>
        <begin position="249"/>
        <end position="264"/>
    </location>
</feature>
<proteinExistence type="predicted"/>
<evidence type="ECO:0000256" key="1">
    <source>
        <dbReference type="SAM" id="MobiDB-lite"/>
    </source>
</evidence>
<dbReference type="EMBL" id="JALLPJ020000686">
    <property type="protein sequence ID" value="KAL3785577.1"/>
    <property type="molecule type" value="Genomic_DNA"/>
</dbReference>
<feature type="region of interest" description="Disordered" evidence="1">
    <location>
        <begin position="34"/>
        <end position="100"/>
    </location>
</feature>
<dbReference type="Proteomes" id="UP001530400">
    <property type="component" value="Unassembled WGS sequence"/>
</dbReference>
<evidence type="ECO:0008006" key="4">
    <source>
        <dbReference type="Google" id="ProtNLM"/>
    </source>
</evidence>
<accession>A0ABD3PC56</accession>
<reference evidence="2 3" key="1">
    <citation type="submission" date="2024-10" db="EMBL/GenBank/DDBJ databases">
        <title>Updated reference genomes for cyclostephanoid diatoms.</title>
        <authorList>
            <person name="Roberts W.R."/>
            <person name="Alverson A.J."/>
        </authorList>
    </citation>
    <scope>NUCLEOTIDE SEQUENCE [LARGE SCALE GENOMIC DNA]</scope>
    <source>
        <strain evidence="2 3">AJA010-31</strain>
    </source>
</reference>
<feature type="compositionally biased region" description="Polar residues" evidence="1">
    <location>
        <begin position="153"/>
        <end position="168"/>
    </location>
</feature>
<feature type="region of interest" description="Disordered" evidence="1">
    <location>
        <begin position="245"/>
        <end position="264"/>
    </location>
</feature>
<evidence type="ECO:0000313" key="3">
    <source>
        <dbReference type="Proteomes" id="UP001530400"/>
    </source>
</evidence>
<dbReference type="InterPro" id="IPR019370">
    <property type="entry name" value="E2F-assoc_phosphoprotein"/>
</dbReference>
<name>A0ABD3PC56_9STRA</name>
<evidence type="ECO:0000313" key="2">
    <source>
        <dbReference type="EMBL" id="KAL3785577.1"/>
    </source>
</evidence>
<organism evidence="2 3">
    <name type="scientific">Cyclotella atomus</name>
    <dbReference type="NCBI Taxonomy" id="382360"/>
    <lineage>
        <taxon>Eukaryota</taxon>
        <taxon>Sar</taxon>
        <taxon>Stramenopiles</taxon>
        <taxon>Ochrophyta</taxon>
        <taxon>Bacillariophyta</taxon>
        <taxon>Coscinodiscophyceae</taxon>
        <taxon>Thalassiosirophycidae</taxon>
        <taxon>Stephanodiscales</taxon>
        <taxon>Stephanodiscaceae</taxon>
        <taxon>Cyclotella</taxon>
    </lineage>
</organism>
<sequence>MVSRGNKEVIFFQGIPLQHYQLIGRMDDSAIVSETDAAHSSEDEDQGWLSNSAATTQRSRLSRVDEQAGAGAGAGASDENQQLEDSDDEIDEDPPADELYCANMDDEDEAWVYKHLRSGKEESVYVRMHQTKDDGGSQKGDTMEEDNAPSAGSEANATKSDTTPQNPISATEQMQKALLLKPRNSDAVLSCPRCFTTVCMDCQQHEKYANQYRAMFVMNIGVDWNKRMIFDDALGGLKVVPPLATNEANRPDTVPHDSEHGSENEKRELYYSVHCGYCQYEVAALDMSDEIYYFYGCIASG</sequence>
<feature type="region of interest" description="Disordered" evidence="1">
    <location>
        <begin position="129"/>
        <end position="168"/>
    </location>
</feature>
<feature type="compositionally biased region" description="Polar residues" evidence="1">
    <location>
        <begin position="48"/>
        <end position="59"/>
    </location>
</feature>
<dbReference type="AlphaFoldDB" id="A0ABD3PC56"/>
<feature type="compositionally biased region" description="Acidic residues" evidence="1">
    <location>
        <begin position="81"/>
        <end position="96"/>
    </location>
</feature>
<gene>
    <name evidence="2" type="ORF">ACHAWO_009411</name>
</gene>